<protein>
    <submittedName>
        <fullName evidence="1">Uncharacterized protein</fullName>
    </submittedName>
</protein>
<keyword evidence="2" id="KW-1185">Reference proteome</keyword>
<name>A0ACD0P2Z7_9BASI</name>
<dbReference type="EMBL" id="KZ819774">
    <property type="protein sequence ID" value="PWN52488.1"/>
    <property type="molecule type" value="Genomic_DNA"/>
</dbReference>
<reference evidence="1 2" key="1">
    <citation type="journal article" date="2018" name="Mol. Biol. Evol.">
        <title>Broad Genomic Sampling Reveals a Smut Pathogenic Ancestry of the Fungal Clade Ustilaginomycotina.</title>
        <authorList>
            <person name="Kijpornyongpan T."/>
            <person name="Mondo S.J."/>
            <person name="Barry K."/>
            <person name="Sandor L."/>
            <person name="Lee J."/>
            <person name="Lipzen A."/>
            <person name="Pangilinan J."/>
            <person name="LaButti K."/>
            <person name="Hainaut M."/>
            <person name="Henrissat B."/>
            <person name="Grigoriev I.V."/>
            <person name="Spatafora J.W."/>
            <person name="Aime M.C."/>
        </authorList>
    </citation>
    <scope>NUCLEOTIDE SEQUENCE [LARGE SCALE GENOMIC DNA]</scope>
    <source>
        <strain evidence="1 2">SA 807</strain>
    </source>
</reference>
<gene>
    <name evidence="1" type="ORF">IE53DRAFT_278992</name>
</gene>
<evidence type="ECO:0000313" key="1">
    <source>
        <dbReference type="EMBL" id="PWN52488.1"/>
    </source>
</evidence>
<evidence type="ECO:0000313" key="2">
    <source>
        <dbReference type="Proteomes" id="UP000245626"/>
    </source>
</evidence>
<proteinExistence type="predicted"/>
<sequence length="222" mass="25391">MRFQALSLLISFLLHSSFAFHLHHLVRILEDLENPIVFQEVPISSWGEGEGLTVHLGQGGPFETLVRVEFKPLGGFLSRLVTNINGRGRRRRREEPSIKFIREDGRLKAEVTFPWSGPGKVLRVRADRDHWIRSQTEILGRDGEALVLKFQSTQSEENVVIRVEPGGESWQGPQSAIDTIVEHRRKLGEQQRKALIYDFHPLLTRSPFLRDHLSIFLSSLTA</sequence>
<accession>A0ACD0P2Z7</accession>
<dbReference type="Proteomes" id="UP000245626">
    <property type="component" value="Unassembled WGS sequence"/>
</dbReference>
<organism evidence="1 2">
    <name type="scientific">Violaceomyces palustris</name>
    <dbReference type="NCBI Taxonomy" id="1673888"/>
    <lineage>
        <taxon>Eukaryota</taxon>
        <taxon>Fungi</taxon>
        <taxon>Dikarya</taxon>
        <taxon>Basidiomycota</taxon>
        <taxon>Ustilaginomycotina</taxon>
        <taxon>Ustilaginomycetes</taxon>
        <taxon>Violaceomycetales</taxon>
        <taxon>Violaceomycetaceae</taxon>
        <taxon>Violaceomyces</taxon>
    </lineage>
</organism>